<dbReference type="OrthoDB" id="6428372at2759"/>
<evidence type="ECO:0000256" key="1">
    <source>
        <dbReference type="ARBA" id="ARBA00022460"/>
    </source>
</evidence>
<evidence type="ECO:0000313" key="5">
    <source>
        <dbReference type="EMBL" id="CAG5014136.1"/>
    </source>
</evidence>
<dbReference type="EMBL" id="CAJQZP010001060">
    <property type="protein sequence ID" value="CAG5014136.1"/>
    <property type="molecule type" value="Genomic_DNA"/>
</dbReference>
<dbReference type="PROSITE" id="PS51155">
    <property type="entry name" value="CHIT_BIND_RR_2"/>
    <property type="match status" value="1"/>
</dbReference>
<keyword evidence="1 3" id="KW-0193">Cuticle</keyword>
<accession>A0A8S3XDM9</accession>
<dbReference type="InterPro" id="IPR051217">
    <property type="entry name" value="Insect_Cuticle_Struc_Prot"/>
</dbReference>
<dbReference type="PANTHER" id="PTHR12236">
    <property type="entry name" value="STRUCTURAL CONTITUENT OF CUTICLE"/>
    <property type="match status" value="1"/>
</dbReference>
<reference evidence="5" key="1">
    <citation type="submission" date="2021-04" db="EMBL/GenBank/DDBJ databases">
        <authorList>
            <person name="Tunstrom K."/>
        </authorList>
    </citation>
    <scope>NUCLEOTIDE SEQUENCE</scope>
</reference>
<proteinExistence type="predicted"/>
<dbReference type="AlphaFoldDB" id="A0A8S3XDM9"/>
<evidence type="ECO:0000256" key="3">
    <source>
        <dbReference type="PROSITE-ProRule" id="PRU00497"/>
    </source>
</evidence>
<protein>
    <submittedName>
        <fullName evidence="5">(apollo) hypothetical protein</fullName>
    </submittedName>
</protein>
<evidence type="ECO:0000313" key="6">
    <source>
        <dbReference type="Proteomes" id="UP000691718"/>
    </source>
</evidence>
<feature type="compositionally biased region" description="Low complexity" evidence="4">
    <location>
        <begin position="49"/>
        <end position="58"/>
    </location>
</feature>
<dbReference type="Pfam" id="PF00379">
    <property type="entry name" value="Chitin_bind_4"/>
    <property type="match status" value="1"/>
</dbReference>
<comment type="caution">
    <text evidence="5">The sequence shown here is derived from an EMBL/GenBank/DDBJ whole genome shotgun (WGS) entry which is preliminary data.</text>
</comment>
<gene>
    <name evidence="5" type="ORF">PAPOLLO_LOCUS16091</name>
</gene>
<dbReference type="GO" id="GO:0005615">
    <property type="term" value="C:extracellular space"/>
    <property type="evidence" value="ECO:0007669"/>
    <property type="project" value="TreeGrafter"/>
</dbReference>
<organism evidence="5 6">
    <name type="scientific">Parnassius apollo</name>
    <name type="common">Apollo butterfly</name>
    <name type="synonym">Papilio apollo</name>
    <dbReference type="NCBI Taxonomy" id="110799"/>
    <lineage>
        <taxon>Eukaryota</taxon>
        <taxon>Metazoa</taxon>
        <taxon>Ecdysozoa</taxon>
        <taxon>Arthropoda</taxon>
        <taxon>Hexapoda</taxon>
        <taxon>Insecta</taxon>
        <taxon>Pterygota</taxon>
        <taxon>Neoptera</taxon>
        <taxon>Endopterygota</taxon>
        <taxon>Lepidoptera</taxon>
        <taxon>Glossata</taxon>
        <taxon>Ditrysia</taxon>
        <taxon>Papilionoidea</taxon>
        <taxon>Papilionidae</taxon>
        <taxon>Parnassiinae</taxon>
        <taxon>Parnassini</taxon>
        <taxon>Parnassius</taxon>
        <taxon>Parnassius</taxon>
    </lineage>
</organism>
<sequence length="148" mass="16163">MGPNEWKALCDKTKKIEDFYVESDHIIDNLTDTERIIRLGEDSSDSDSGDSGCSSSSSDENDNLLTPGTSSEPANYEFSYKVSDYESGSDFSHAGNRQDDKAEGTYYVVLPDGTKQVVEYEADEDGFKPRISVIPADTASSRAGDGSY</sequence>
<dbReference type="InterPro" id="IPR031311">
    <property type="entry name" value="CHIT_BIND_RR_consensus"/>
</dbReference>
<dbReference type="PANTHER" id="PTHR12236:SF98">
    <property type="entry name" value="CUTICULAR PROTEIN 56F"/>
    <property type="match status" value="1"/>
</dbReference>
<dbReference type="PROSITE" id="PS00233">
    <property type="entry name" value="CHIT_BIND_RR_1"/>
    <property type="match status" value="1"/>
</dbReference>
<keyword evidence="6" id="KW-1185">Reference proteome</keyword>
<dbReference type="InterPro" id="IPR000618">
    <property type="entry name" value="Insect_cuticle"/>
</dbReference>
<dbReference type="GO" id="GO:0042302">
    <property type="term" value="F:structural constituent of cuticle"/>
    <property type="evidence" value="ECO:0007669"/>
    <property type="project" value="UniProtKB-UniRule"/>
</dbReference>
<evidence type="ECO:0000256" key="4">
    <source>
        <dbReference type="SAM" id="MobiDB-lite"/>
    </source>
</evidence>
<dbReference type="Proteomes" id="UP000691718">
    <property type="component" value="Unassembled WGS sequence"/>
</dbReference>
<dbReference type="GO" id="GO:0031012">
    <property type="term" value="C:extracellular matrix"/>
    <property type="evidence" value="ECO:0007669"/>
    <property type="project" value="TreeGrafter"/>
</dbReference>
<evidence type="ECO:0000256" key="2">
    <source>
        <dbReference type="ARBA" id="ARBA00022729"/>
    </source>
</evidence>
<keyword evidence="2" id="KW-0732">Signal</keyword>
<feature type="compositionally biased region" description="Polar residues" evidence="4">
    <location>
        <begin position="63"/>
        <end position="73"/>
    </location>
</feature>
<feature type="region of interest" description="Disordered" evidence="4">
    <location>
        <begin position="38"/>
        <end position="76"/>
    </location>
</feature>
<name>A0A8S3XDM9_PARAO</name>